<comment type="caution">
    <text evidence="2">The sequence shown here is derived from an EMBL/GenBank/DDBJ whole genome shotgun (WGS) entry which is preliminary data.</text>
</comment>
<dbReference type="Proteomes" id="UP001157125">
    <property type="component" value="Unassembled WGS sequence"/>
</dbReference>
<keyword evidence="3" id="KW-1185">Reference proteome</keyword>
<evidence type="ECO:0000259" key="1">
    <source>
        <dbReference type="Pfam" id="PF02272"/>
    </source>
</evidence>
<feature type="domain" description="DHHA1" evidence="1">
    <location>
        <begin position="8"/>
        <end position="104"/>
    </location>
</feature>
<evidence type="ECO:0000313" key="3">
    <source>
        <dbReference type="Proteomes" id="UP001157125"/>
    </source>
</evidence>
<dbReference type="Gene3D" id="3.10.310.40">
    <property type="match status" value="1"/>
</dbReference>
<dbReference type="InterPro" id="IPR003156">
    <property type="entry name" value="DHHA1_dom"/>
</dbReference>
<reference evidence="3" key="1">
    <citation type="journal article" date="2019" name="Int. J. Syst. Evol. Microbiol.">
        <title>The Global Catalogue of Microorganisms (GCM) 10K type strain sequencing project: providing services to taxonomists for standard genome sequencing and annotation.</title>
        <authorList>
            <consortium name="The Broad Institute Genomics Platform"/>
            <consortium name="The Broad Institute Genome Sequencing Center for Infectious Disease"/>
            <person name="Wu L."/>
            <person name="Ma J."/>
        </authorList>
    </citation>
    <scope>NUCLEOTIDE SEQUENCE [LARGE SCALE GENOMIC DNA]</scope>
    <source>
        <strain evidence="3">NBRC 112299</strain>
    </source>
</reference>
<dbReference type="Pfam" id="PF02272">
    <property type="entry name" value="DHHA1"/>
    <property type="match status" value="1"/>
</dbReference>
<name>A0ABQ6I9E7_9MICO</name>
<accession>A0ABQ6I9E7</accession>
<gene>
    <name evidence="2" type="ORF">GCM10025876_00310</name>
</gene>
<dbReference type="EMBL" id="BSUN01000001">
    <property type="protein sequence ID" value="GMA33827.1"/>
    <property type="molecule type" value="Genomic_DNA"/>
</dbReference>
<evidence type="ECO:0000313" key="2">
    <source>
        <dbReference type="EMBL" id="GMA33827.1"/>
    </source>
</evidence>
<organism evidence="2 3">
    <name type="scientific">Demequina litorisediminis</name>
    <dbReference type="NCBI Taxonomy" id="1849022"/>
    <lineage>
        <taxon>Bacteria</taxon>
        <taxon>Bacillati</taxon>
        <taxon>Actinomycetota</taxon>
        <taxon>Actinomycetes</taxon>
        <taxon>Micrococcales</taxon>
        <taxon>Demequinaceae</taxon>
        <taxon>Demequina</taxon>
    </lineage>
</organism>
<protein>
    <recommendedName>
        <fullName evidence="1">DHHA1 domain-containing protein</fullName>
    </recommendedName>
</protein>
<sequence length="107" mass="10476">MAHESATAADGDDLRTLVTDVRTRLGDAKPVVVAASAVVGGRPQVVIATNGPARDLGVRAGDLVKVAAQTLGGGGGGKPDLAQGGGQDPAKVADALVAVRDAIEARG</sequence>
<proteinExistence type="predicted"/>